<dbReference type="SUPFAM" id="SSF51905">
    <property type="entry name" value="FAD/NAD(P)-binding domain"/>
    <property type="match status" value="1"/>
</dbReference>
<protein>
    <submittedName>
        <fullName evidence="2">Non-specific polyamine oxidase</fullName>
        <ecNumber evidence="2">1.-.-.-</ecNumber>
    </submittedName>
</protein>
<proteinExistence type="predicted"/>
<feature type="domain" description="Amine oxidase" evidence="1">
    <location>
        <begin position="437"/>
        <end position="685"/>
    </location>
</feature>
<dbReference type="EMBL" id="LN871598">
    <property type="protein sequence ID" value="CTQ40809.1"/>
    <property type="molecule type" value="Genomic_DNA"/>
</dbReference>
<dbReference type="EC" id="1.-.-.-" evidence="2"/>
<dbReference type="OrthoDB" id="406280at2759"/>
<dbReference type="PANTHER" id="PTHR10742:SF415">
    <property type="entry name" value="CHROMOSOME UNDETERMINED SCAFFOLD_56, WHOLE GENOME SHOTGUN SEQUENCE"/>
    <property type="match status" value="1"/>
</dbReference>
<reference evidence="2 3" key="2">
    <citation type="journal article" date="2013" name="PLoS ONE">
        <title>Whole genome mapping and re-organization of the nuclear and mitochondrial genomes of Babesia microti isolates.</title>
        <authorList>
            <person name="Cornillot E."/>
            <person name="Dassouli A."/>
            <person name="Garg A."/>
            <person name="Pachikara N."/>
            <person name="Randazzo S."/>
            <person name="Depoix D."/>
            <person name="Carcy B."/>
            <person name="Delbecq S."/>
            <person name="Frutos R."/>
            <person name="Silva J.C."/>
            <person name="Sutton R."/>
            <person name="Krause P.J."/>
            <person name="Mamoun C.B."/>
        </authorList>
    </citation>
    <scope>NUCLEOTIDE SEQUENCE [LARGE SCALE GENOMIC DNA]</scope>
    <source>
        <strain evidence="2 3">RI</strain>
    </source>
</reference>
<dbReference type="KEGG" id="bmic:BMR1_03g01050"/>
<dbReference type="GO" id="GO:0016491">
    <property type="term" value="F:oxidoreductase activity"/>
    <property type="evidence" value="ECO:0007669"/>
    <property type="project" value="UniProtKB-KW"/>
</dbReference>
<dbReference type="InterPro" id="IPR050281">
    <property type="entry name" value="Flavin_monoamine_oxidase"/>
</dbReference>
<dbReference type="Pfam" id="PF01593">
    <property type="entry name" value="Amino_oxidase"/>
    <property type="match status" value="1"/>
</dbReference>
<name>A0A0K3AM35_BABMR</name>
<dbReference type="GeneID" id="24424844"/>
<dbReference type="AlphaFoldDB" id="A0A0K3AM35"/>
<dbReference type="Proteomes" id="UP000002899">
    <property type="component" value="Chromosome III"/>
</dbReference>
<organism evidence="2 3">
    <name type="scientific">Babesia microti (strain RI)</name>
    <dbReference type="NCBI Taxonomy" id="1133968"/>
    <lineage>
        <taxon>Eukaryota</taxon>
        <taxon>Sar</taxon>
        <taxon>Alveolata</taxon>
        <taxon>Apicomplexa</taxon>
        <taxon>Aconoidasida</taxon>
        <taxon>Piroplasmida</taxon>
        <taxon>Babesiidae</taxon>
        <taxon>Babesia</taxon>
    </lineage>
</organism>
<keyword evidence="2" id="KW-0560">Oxidoreductase</keyword>
<dbReference type="InterPro" id="IPR002937">
    <property type="entry name" value="Amino_oxidase"/>
</dbReference>
<dbReference type="InterPro" id="IPR036188">
    <property type="entry name" value="FAD/NAD-bd_sf"/>
</dbReference>
<dbReference type="VEuPathDB" id="PiroplasmaDB:BMR1_03g01050"/>
<dbReference type="Gene3D" id="3.50.50.60">
    <property type="entry name" value="FAD/NAD(P)-binding domain"/>
    <property type="match status" value="2"/>
</dbReference>
<sequence>MRRWLLVFAYLSREQREFVDAEVCKLFDKKSHPLYSALMNNFRCCILKKYLYTPSLTIERHVSTARDGRYNYTVRLISTELNICQVLQPGKVNFCFQKFGPHLSLPVPDSTTQRSQTLNLLKSLQTDVKVVVIGAGVAGLAASNLLINEGISTFLVEACEIGGRMRSCKNGIPLGANYLHCIQGAATDVRSRRGTKSLVGLAMQLKPKVADTCGGCWESTLYCNWYDYQGNIIPLERVVWMHHLFELTRNAAIDLKESDGTIYFRSGIKSGASKPFDFSRGSLMMLYNELVPTLEANPVLIGELPLRKASPDDSTDDESRSSIGSIEQPPIATNISLFELIKQAFKFIVITKHLSQKELTFVDFCLFWSIVRTRFGYNGSLDDSSMLMCNIKNEMSTSHEFGTLYGAIKDSKFIAANSRLQNTVKPQPFTLNNCSDKVMVEGWNWLINHLAMPLTNSICTNTVVKSVMINDSDTKNPTVSVTMVTKDSTQLTVICEYCIVTVSPGALTDICFSPPLEAKQNVLNNISMGHHNKLIMEFDEHDVFWPKDTIQFNCLDHRFQFMNLHAYGHKGMLLAHLFPPFSIDYNGLTDNEVLDECLKILSLMFKCTVNKPKYYYLTRWHDDPYTKGSYSYPKSGASGDDIFVLRAPHPIDNPKVLFAGEYLSRSYYQCVDGAYDTGIRAAEELVYMYKNSSACDLDKYIGYYLTDGEDEDVKFVRIGKDPHVSDMCQTRINWELQSYSYIKNGCDLNNGVKNMGENVIVKRCNCCIYEGPSCEAIERLSTGNNYLAVNGIKGYNSANNGTNGSELDIREKVLGIFDEKRVLIRDRKVFEKKVDKLKRRHISLIKYVKS</sequence>
<evidence type="ECO:0000313" key="2">
    <source>
        <dbReference type="EMBL" id="CTQ40809.1"/>
    </source>
</evidence>
<accession>A0A0K3AM35</accession>
<evidence type="ECO:0000259" key="1">
    <source>
        <dbReference type="Pfam" id="PF01593"/>
    </source>
</evidence>
<reference evidence="2 3" key="3">
    <citation type="journal article" date="2016" name="Sci. Rep.">
        <title>Genome-wide diversity and gene expression profiling of Babesia microti isolates identify polymorphic genes that mediate host-pathogen interactions.</title>
        <authorList>
            <person name="Silva J.C."/>
            <person name="Cornillot E."/>
            <person name="McCracken C."/>
            <person name="Usmani-Brown S."/>
            <person name="Dwivedi A."/>
            <person name="Ifeonu O.O."/>
            <person name="Crabtree J."/>
            <person name="Gotia H.T."/>
            <person name="Virji A.Z."/>
            <person name="Reynes C."/>
            <person name="Colinge J."/>
            <person name="Kumar V."/>
            <person name="Lawres L."/>
            <person name="Pazzi J.E."/>
            <person name="Pablo J.V."/>
            <person name="Hung C."/>
            <person name="Brancato J."/>
            <person name="Kumari P."/>
            <person name="Orvis J."/>
            <person name="Tretina K."/>
            <person name="Chibucos M."/>
            <person name="Ott S."/>
            <person name="Sadzewicz L."/>
            <person name="Sengamalay N."/>
            <person name="Shetty A.C."/>
            <person name="Su Q."/>
            <person name="Tallon L."/>
            <person name="Fraser C.M."/>
            <person name="Frutos R."/>
            <person name="Molina D.M."/>
            <person name="Krause P.J."/>
            <person name="Ben Mamoun C."/>
        </authorList>
    </citation>
    <scope>NUCLEOTIDE SEQUENCE [LARGE SCALE GENOMIC DNA]</scope>
    <source>
        <strain evidence="2 3">RI</strain>
    </source>
</reference>
<keyword evidence="3" id="KW-1185">Reference proteome</keyword>
<dbReference type="RefSeq" id="XP_012648820.1">
    <property type="nucleotide sequence ID" value="XM_012793366.1"/>
</dbReference>
<reference evidence="2 3" key="1">
    <citation type="journal article" date="2012" name="Nucleic Acids Res.">
        <title>Sequencing of the smallest Apicomplexan genome from the human pathogen Babesia microti.</title>
        <authorList>
            <person name="Cornillot E."/>
            <person name="Hadj-Kaddour K."/>
            <person name="Dassouli A."/>
            <person name="Noel B."/>
            <person name="Ranwez V."/>
            <person name="Vacherie B."/>
            <person name="Augagneur Y."/>
            <person name="Bres V."/>
            <person name="Duclos A."/>
            <person name="Randazzo S."/>
            <person name="Carcy B."/>
            <person name="Debierre-Grockiego F."/>
            <person name="Delbecq S."/>
            <person name="Moubri-Menage K."/>
            <person name="Shams-Eldin H."/>
            <person name="Usmani-Brown S."/>
            <person name="Bringaud F."/>
            <person name="Wincker P."/>
            <person name="Vivares C.P."/>
            <person name="Schwarz R.T."/>
            <person name="Schetters T.P."/>
            <person name="Krause P.J."/>
            <person name="Gorenflot A."/>
            <person name="Berry V."/>
            <person name="Barbe V."/>
            <person name="Ben Mamoun C."/>
        </authorList>
    </citation>
    <scope>NUCLEOTIDE SEQUENCE [LARGE SCALE GENOMIC DNA]</scope>
    <source>
        <strain evidence="2 3">RI</strain>
    </source>
</reference>
<dbReference type="PANTHER" id="PTHR10742">
    <property type="entry name" value="FLAVIN MONOAMINE OXIDASE"/>
    <property type="match status" value="1"/>
</dbReference>
<gene>
    <name evidence="2" type="ORF">BMR1_03g01050</name>
</gene>
<evidence type="ECO:0000313" key="3">
    <source>
        <dbReference type="Proteomes" id="UP000002899"/>
    </source>
</evidence>
<dbReference type="SUPFAM" id="SSF54373">
    <property type="entry name" value="FAD-linked reductases, C-terminal domain"/>
    <property type="match status" value="1"/>
</dbReference>